<dbReference type="GO" id="GO:0015689">
    <property type="term" value="P:molybdate ion transport"/>
    <property type="evidence" value="ECO:0007669"/>
    <property type="project" value="InterPro"/>
</dbReference>
<name>A0A7W9A1D5_9CAUL</name>
<keyword evidence="2 6" id="KW-0500">Molybdenum</keyword>
<protein>
    <submittedName>
        <fullName evidence="7">Molybdate transport system substrate-binding protein</fullName>
    </submittedName>
</protein>
<feature type="binding site" evidence="6">
    <location>
        <position position="148"/>
    </location>
    <ligand>
        <name>molybdate</name>
        <dbReference type="ChEBI" id="CHEBI:36264"/>
    </ligand>
</feature>
<feature type="binding site" evidence="6">
    <location>
        <position position="36"/>
    </location>
    <ligand>
        <name>molybdate</name>
        <dbReference type="ChEBI" id="CHEBI:36264"/>
    </ligand>
</feature>
<comment type="caution">
    <text evidence="7">The sequence shown here is derived from an EMBL/GenBank/DDBJ whole genome shotgun (WGS) entry which is preliminary data.</text>
</comment>
<evidence type="ECO:0000313" key="7">
    <source>
        <dbReference type="EMBL" id="MBB5659428.1"/>
    </source>
</evidence>
<feature type="binding site" evidence="6">
    <location>
        <position position="121"/>
    </location>
    <ligand>
        <name>molybdate</name>
        <dbReference type="ChEBI" id="CHEBI:36264"/>
    </ligand>
</feature>
<dbReference type="AlphaFoldDB" id="A0A7W9A1D5"/>
<keyword evidence="4" id="KW-0732">Signal</keyword>
<dbReference type="PANTHER" id="PTHR30632:SF17">
    <property type="entry name" value="MOLYBDATE-BINDING PROTEIN MODA"/>
    <property type="match status" value="1"/>
</dbReference>
<dbReference type="GO" id="GO:0030973">
    <property type="term" value="F:molybdate ion binding"/>
    <property type="evidence" value="ECO:0007669"/>
    <property type="project" value="TreeGrafter"/>
</dbReference>
<comment type="subunit">
    <text evidence="5">The complex is composed of two ATP-binding proteins (ModC), two transmembrane proteins (ModB) and a solute-binding protein (ModA).</text>
</comment>
<proteinExistence type="inferred from homology"/>
<dbReference type="GO" id="GO:0046872">
    <property type="term" value="F:metal ion binding"/>
    <property type="evidence" value="ECO:0007669"/>
    <property type="project" value="UniProtKB-KW"/>
</dbReference>
<evidence type="ECO:0000256" key="4">
    <source>
        <dbReference type="ARBA" id="ARBA00022729"/>
    </source>
</evidence>
<evidence type="ECO:0000313" key="8">
    <source>
        <dbReference type="Proteomes" id="UP000548978"/>
    </source>
</evidence>
<dbReference type="PANTHER" id="PTHR30632">
    <property type="entry name" value="MOLYBDATE-BINDING PERIPLASMIC PROTEIN"/>
    <property type="match status" value="1"/>
</dbReference>
<keyword evidence="3 6" id="KW-0479">Metal-binding</keyword>
<evidence type="ECO:0000256" key="3">
    <source>
        <dbReference type="ARBA" id="ARBA00022723"/>
    </source>
</evidence>
<dbReference type="NCBIfam" id="TIGR01256">
    <property type="entry name" value="modA"/>
    <property type="match status" value="1"/>
</dbReference>
<dbReference type="RefSeq" id="WP_206423372.1">
    <property type="nucleotide sequence ID" value="NZ_JACIJB010000001.1"/>
</dbReference>
<evidence type="ECO:0000256" key="5">
    <source>
        <dbReference type="ARBA" id="ARBA00062515"/>
    </source>
</evidence>
<keyword evidence="8" id="KW-1185">Reference proteome</keyword>
<dbReference type="InterPro" id="IPR005950">
    <property type="entry name" value="ModA"/>
</dbReference>
<evidence type="ECO:0000256" key="2">
    <source>
        <dbReference type="ARBA" id="ARBA00022505"/>
    </source>
</evidence>
<accession>A0A7W9A1D5</accession>
<comment type="similarity">
    <text evidence="1">Belongs to the bacterial solute-binding protein ModA family.</text>
</comment>
<dbReference type="Proteomes" id="UP000548978">
    <property type="component" value="Unassembled WGS sequence"/>
</dbReference>
<dbReference type="SUPFAM" id="SSF53850">
    <property type="entry name" value="Periplasmic binding protein-like II"/>
    <property type="match status" value="1"/>
</dbReference>
<evidence type="ECO:0000256" key="6">
    <source>
        <dbReference type="PIRSR" id="PIRSR004846-1"/>
    </source>
</evidence>
<dbReference type="GO" id="GO:0030288">
    <property type="term" value="C:outer membrane-bounded periplasmic space"/>
    <property type="evidence" value="ECO:0007669"/>
    <property type="project" value="TreeGrafter"/>
</dbReference>
<organism evidence="7 8">
    <name type="scientific">Brevundimonas halotolerans</name>
    <dbReference type="NCBI Taxonomy" id="69670"/>
    <lineage>
        <taxon>Bacteria</taxon>
        <taxon>Pseudomonadati</taxon>
        <taxon>Pseudomonadota</taxon>
        <taxon>Alphaproteobacteria</taxon>
        <taxon>Caulobacterales</taxon>
        <taxon>Caulobacteraceae</taxon>
        <taxon>Brevundimonas</taxon>
    </lineage>
</organism>
<evidence type="ECO:0000256" key="1">
    <source>
        <dbReference type="ARBA" id="ARBA00009175"/>
    </source>
</evidence>
<dbReference type="PIRSF" id="PIRSF004846">
    <property type="entry name" value="ModA"/>
    <property type="match status" value="1"/>
</dbReference>
<dbReference type="FunFam" id="3.40.190.10:FF:000035">
    <property type="entry name" value="Molybdate ABC transporter substrate-binding protein"/>
    <property type="match status" value="1"/>
</dbReference>
<dbReference type="InterPro" id="IPR050682">
    <property type="entry name" value="ModA/WtpA"/>
</dbReference>
<dbReference type="Pfam" id="PF13531">
    <property type="entry name" value="SBP_bac_11"/>
    <property type="match status" value="1"/>
</dbReference>
<gene>
    <name evidence="7" type="ORF">FHS65_000146</name>
</gene>
<reference evidence="7 8" key="1">
    <citation type="submission" date="2020-08" db="EMBL/GenBank/DDBJ databases">
        <title>Genomic Encyclopedia of Type Strains, Phase IV (KMG-IV): sequencing the most valuable type-strain genomes for metagenomic binning, comparative biology and taxonomic classification.</title>
        <authorList>
            <person name="Goeker M."/>
        </authorList>
    </citation>
    <scope>NUCLEOTIDE SEQUENCE [LARGE SCALE GENOMIC DNA]</scope>
    <source>
        <strain evidence="7 8">DSM 24448</strain>
    </source>
</reference>
<dbReference type="EMBL" id="JACIJB010000001">
    <property type="protein sequence ID" value="MBB5659428.1"/>
    <property type="molecule type" value="Genomic_DNA"/>
</dbReference>
<sequence>MIDLFAAASLREVLDAVVADYRRRFGKTVRVTYAGSGQLARQIAQGAPADLFIAADEAWMDWLDQRGLIETSARRSLASNQLVLIAPVAASDDPVDLTAPAAIAARLGEGRLAMAETAVPAGRYGQEALIHLNLWPAVKDRRAPADDVRAALAMVARGEAPLGLVYATDARVEPRVRVVATFPTGSHAPIVYSAAPVRPLDGAGDPEGARAFLGFLAGTQGQSVFRRFGFAPVPV</sequence>
<feature type="binding site" evidence="6">
    <location>
        <position position="166"/>
    </location>
    <ligand>
        <name>molybdate</name>
        <dbReference type="ChEBI" id="CHEBI:36264"/>
    </ligand>
</feature>
<dbReference type="GO" id="GO:1901359">
    <property type="term" value="F:tungstate binding"/>
    <property type="evidence" value="ECO:0007669"/>
    <property type="project" value="UniProtKB-ARBA"/>
</dbReference>
<feature type="binding site" evidence="6">
    <location>
        <position position="9"/>
    </location>
    <ligand>
        <name>molybdate</name>
        <dbReference type="ChEBI" id="CHEBI:36264"/>
    </ligand>
</feature>
<dbReference type="Gene3D" id="3.40.190.10">
    <property type="entry name" value="Periplasmic binding protein-like II"/>
    <property type="match status" value="2"/>
</dbReference>